<sequence length="309" mass="35081">MFEPNKKVLTKNEAGKRILHNMRNKWATQVNDIMTAKGIIWDPGKKKIDDYSLHNYHVLRIALGKLTRQEQNFFNVLTQAPFYAVHCTDSFDVVNKGSDLTLYSRKNLISKGIRFNEDNTQPVDISMLGNDGYVFFSLEIGLPLLKTSSRFGSIFYKVAYSHSVFRNSSMVLTDQVALVIPRCHIPELSREAVRILETREFNRHAIIFNGKMFSVLGLAYSIILANRSLPPADQQVILSARNDTQLSNIVNSFYRPEIRVPKMVSLKSDEYSINMDHYKPRVMSSGESDDGWSGMDSSGSGSDYSDTED</sequence>
<protein>
    <submittedName>
        <fullName evidence="2">Uncharacterized protein</fullName>
    </submittedName>
</protein>
<dbReference type="eggNOG" id="ENOG5032SZY">
    <property type="taxonomic scope" value="Bacteria"/>
</dbReference>
<reference evidence="2 3" key="1">
    <citation type="journal article" date="2012" name="J. Bacteriol.">
        <title>Complete Genome Sequence of Rahnella aquatilis CIP 78.65.</title>
        <authorList>
            <person name="Martinez R.J."/>
            <person name="Bruce D."/>
            <person name="Detter C."/>
            <person name="Goodwin L.A."/>
            <person name="Han J."/>
            <person name="Han C.S."/>
            <person name="Held B."/>
            <person name="Land M.L."/>
            <person name="Mikhailova N."/>
            <person name="Nolan M."/>
            <person name="Pennacchio L."/>
            <person name="Pitluck S."/>
            <person name="Tapia R."/>
            <person name="Woyke T."/>
            <person name="Sobecky P.A."/>
        </authorList>
    </citation>
    <scope>NUCLEOTIDE SEQUENCE [LARGE SCALE GENOMIC DNA]</scope>
    <source>
        <strain evidence="3">ATCC 33071 / DSM 4594 / JCM 1683 / NBRC 105701 / NCIMB 13365 / CIP 78.65</strain>
    </source>
</reference>
<evidence type="ECO:0000313" key="2">
    <source>
        <dbReference type="EMBL" id="AEX50116.1"/>
    </source>
</evidence>
<feature type="region of interest" description="Disordered" evidence="1">
    <location>
        <begin position="284"/>
        <end position="309"/>
    </location>
</feature>
<dbReference type="RefSeq" id="WP_014333432.1">
    <property type="nucleotide sequence ID" value="NC_016818.1"/>
</dbReference>
<dbReference type="PATRIC" id="fig|745277.3.peg.158"/>
<accession>H2IPJ2</accession>
<evidence type="ECO:0000313" key="3">
    <source>
        <dbReference type="Proteomes" id="UP000009010"/>
    </source>
</evidence>
<gene>
    <name evidence="2" type="ordered locus">Rahaq2_0165</name>
</gene>
<proteinExistence type="predicted"/>
<dbReference type="HOGENOM" id="CLU_896781_0_0_6"/>
<keyword evidence="3" id="KW-1185">Reference proteome</keyword>
<evidence type="ECO:0000256" key="1">
    <source>
        <dbReference type="SAM" id="MobiDB-lite"/>
    </source>
</evidence>
<dbReference type="OrthoDB" id="6506850at2"/>
<dbReference type="EMBL" id="CP003244">
    <property type="protein sequence ID" value="AEX50116.1"/>
    <property type="molecule type" value="Genomic_DNA"/>
</dbReference>
<dbReference type="STRING" id="745277.Rahaq2_0165"/>
<dbReference type="AlphaFoldDB" id="H2IPJ2"/>
<organism evidence="2 3">
    <name type="scientific">Rahnella aquatilis (strain ATCC 33071 / DSM 4594 / JCM 1683 / NBRC 105701 / NCIMB 13365 / CIP 78.65)</name>
    <dbReference type="NCBI Taxonomy" id="745277"/>
    <lineage>
        <taxon>Bacteria</taxon>
        <taxon>Pseudomonadati</taxon>
        <taxon>Pseudomonadota</taxon>
        <taxon>Gammaproteobacteria</taxon>
        <taxon>Enterobacterales</taxon>
        <taxon>Yersiniaceae</taxon>
        <taxon>Rahnella</taxon>
    </lineage>
</organism>
<dbReference type="KEGG" id="raq:Rahaq2_0165"/>
<dbReference type="Proteomes" id="UP000009010">
    <property type="component" value="Chromosome"/>
</dbReference>
<name>H2IPJ2_RAHAC</name>
<reference evidence="3" key="2">
    <citation type="submission" date="2012-01" db="EMBL/GenBank/DDBJ databases">
        <title>Complete sequence of chromosome of Rahnella aquatilis CIP 78.65.</title>
        <authorList>
            <person name="Lucas S."/>
            <person name="Han J."/>
            <person name="Lapidus A."/>
            <person name="Cheng J.-F."/>
            <person name="Goodwin L."/>
            <person name="Pitluck S."/>
            <person name="Peters L."/>
            <person name="Ovchinnikova G."/>
            <person name="Held B."/>
            <person name="Detter J.C."/>
            <person name="Han C."/>
            <person name="Tapia R."/>
            <person name="Land M."/>
            <person name="Hauser L."/>
            <person name="Kyrpides N."/>
            <person name="Ivanova N."/>
            <person name="Pagani I."/>
            <person name="Sobecky P."/>
            <person name="Martinez R."/>
            <person name="Woyke T."/>
        </authorList>
    </citation>
    <scope>NUCLEOTIDE SEQUENCE [LARGE SCALE GENOMIC DNA]</scope>
    <source>
        <strain evidence="3">ATCC 33071 / DSM 4594 / JCM 1683 / NBRC 105701 / NCIMB 13365 / CIP 78.65</strain>
    </source>
</reference>
<feature type="compositionally biased region" description="Low complexity" evidence="1">
    <location>
        <begin position="291"/>
        <end position="309"/>
    </location>
</feature>